<dbReference type="Pfam" id="PF03992">
    <property type="entry name" value="ABM"/>
    <property type="match status" value="1"/>
</dbReference>
<proteinExistence type="predicted"/>
<dbReference type="RefSeq" id="WP_154768267.1">
    <property type="nucleotide sequence ID" value="NZ_WLYK01000002.1"/>
</dbReference>
<comment type="caution">
    <text evidence="2">The sequence shown here is derived from an EMBL/GenBank/DDBJ whole genome shotgun (WGS) entry which is preliminary data.</text>
</comment>
<evidence type="ECO:0000259" key="1">
    <source>
        <dbReference type="Pfam" id="PF03992"/>
    </source>
</evidence>
<dbReference type="EMBL" id="WLYK01000002">
    <property type="protein sequence ID" value="MTD14271.1"/>
    <property type="molecule type" value="Genomic_DNA"/>
</dbReference>
<accession>A0A7K1FJG3</accession>
<dbReference type="InterPro" id="IPR011008">
    <property type="entry name" value="Dimeric_a/b-barrel"/>
</dbReference>
<feature type="domain" description="ABM" evidence="1">
    <location>
        <begin position="3"/>
        <end position="65"/>
    </location>
</feature>
<dbReference type="SUPFAM" id="SSF54909">
    <property type="entry name" value="Dimeric alpha+beta barrel"/>
    <property type="match status" value="1"/>
</dbReference>
<name>A0A7K1FJG3_9ACTN</name>
<dbReference type="Proteomes" id="UP000460221">
    <property type="component" value="Unassembled WGS sequence"/>
</dbReference>
<keyword evidence="3" id="KW-1185">Reference proteome</keyword>
<sequence>MTVVELTRFRIEPGRRQELLDARPGMLRDFEQDRAGYLGATLVELPDDQWLDIVEWRSSEDFAALRAKGANLPGIAAFFGAIAGLVSADEGVLVDPVR</sequence>
<protein>
    <recommendedName>
        <fullName evidence="1">ABM domain-containing protein</fullName>
    </recommendedName>
</protein>
<dbReference type="AlphaFoldDB" id="A0A7K1FJG3"/>
<reference evidence="2 3" key="1">
    <citation type="submission" date="2019-11" db="EMBL/GenBank/DDBJ databases">
        <authorList>
            <person name="Jiang L.-Q."/>
        </authorList>
    </citation>
    <scope>NUCLEOTIDE SEQUENCE [LARGE SCALE GENOMIC DNA]</scope>
    <source>
        <strain evidence="2 3">YIM 132087</strain>
    </source>
</reference>
<evidence type="ECO:0000313" key="2">
    <source>
        <dbReference type="EMBL" id="MTD14271.1"/>
    </source>
</evidence>
<organism evidence="2 3">
    <name type="scientific">Nakamurella alba</name>
    <dbReference type="NCBI Taxonomy" id="2665158"/>
    <lineage>
        <taxon>Bacteria</taxon>
        <taxon>Bacillati</taxon>
        <taxon>Actinomycetota</taxon>
        <taxon>Actinomycetes</taxon>
        <taxon>Nakamurellales</taxon>
        <taxon>Nakamurellaceae</taxon>
        <taxon>Nakamurella</taxon>
    </lineage>
</organism>
<gene>
    <name evidence="2" type="ORF">GIS00_09960</name>
</gene>
<dbReference type="InterPro" id="IPR007138">
    <property type="entry name" value="ABM_dom"/>
</dbReference>
<evidence type="ECO:0000313" key="3">
    <source>
        <dbReference type="Proteomes" id="UP000460221"/>
    </source>
</evidence>
<dbReference type="Gene3D" id="3.30.70.100">
    <property type="match status" value="1"/>
</dbReference>